<name>A0A511YVD9_9CELL</name>
<feature type="region of interest" description="Disordered" evidence="8">
    <location>
        <begin position="527"/>
        <end position="568"/>
    </location>
</feature>
<dbReference type="GO" id="GO:0005886">
    <property type="term" value="C:plasma membrane"/>
    <property type="evidence" value="ECO:0007669"/>
    <property type="project" value="UniProtKB-SubCell"/>
</dbReference>
<evidence type="ECO:0000256" key="1">
    <source>
        <dbReference type="ARBA" id="ARBA00004651"/>
    </source>
</evidence>
<dbReference type="EMBL" id="BJYK01000001">
    <property type="protein sequence ID" value="GEN79174.1"/>
    <property type="molecule type" value="Genomic_DNA"/>
</dbReference>
<evidence type="ECO:0000313" key="10">
    <source>
        <dbReference type="EMBL" id="GEN79174.1"/>
    </source>
</evidence>
<feature type="transmembrane region" description="Helical" evidence="9">
    <location>
        <begin position="466"/>
        <end position="488"/>
    </location>
</feature>
<dbReference type="Proteomes" id="UP000321484">
    <property type="component" value="Unassembled WGS sequence"/>
</dbReference>
<feature type="transmembrane region" description="Helical" evidence="9">
    <location>
        <begin position="365"/>
        <end position="386"/>
    </location>
</feature>
<protein>
    <recommendedName>
        <fullName evidence="12">Lipid II flippase MurJ</fullName>
    </recommendedName>
</protein>
<dbReference type="GO" id="GO:0015648">
    <property type="term" value="F:lipid-linked peptidoglycan transporter activity"/>
    <property type="evidence" value="ECO:0007669"/>
    <property type="project" value="TreeGrafter"/>
</dbReference>
<accession>A0A511YVD9</accession>
<dbReference type="InterPro" id="IPR051050">
    <property type="entry name" value="Lipid_II_flippase_MurJ/MviN"/>
</dbReference>
<evidence type="ECO:0000256" key="8">
    <source>
        <dbReference type="SAM" id="MobiDB-lite"/>
    </source>
</evidence>
<feature type="transmembrane region" description="Helical" evidence="9">
    <location>
        <begin position="204"/>
        <end position="227"/>
    </location>
</feature>
<evidence type="ECO:0000256" key="7">
    <source>
        <dbReference type="ARBA" id="ARBA00023136"/>
    </source>
</evidence>
<comment type="caution">
    <text evidence="10">The sequence shown here is derived from an EMBL/GenBank/DDBJ whole genome shotgun (WGS) entry which is preliminary data.</text>
</comment>
<feature type="transmembrane region" description="Helical" evidence="9">
    <location>
        <begin position="290"/>
        <end position="309"/>
    </location>
</feature>
<feature type="transmembrane region" description="Helical" evidence="9">
    <location>
        <begin position="432"/>
        <end position="454"/>
    </location>
</feature>
<feature type="transmembrane region" description="Helical" evidence="9">
    <location>
        <begin position="398"/>
        <end position="420"/>
    </location>
</feature>
<evidence type="ECO:0000256" key="6">
    <source>
        <dbReference type="ARBA" id="ARBA00022989"/>
    </source>
</evidence>
<keyword evidence="2" id="KW-1003">Cell membrane</keyword>
<feature type="compositionally biased region" description="Basic and acidic residues" evidence="8">
    <location>
        <begin position="553"/>
        <end position="568"/>
    </location>
</feature>
<keyword evidence="5" id="KW-0573">Peptidoglycan synthesis</keyword>
<evidence type="ECO:0000256" key="2">
    <source>
        <dbReference type="ARBA" id="ARBA00022475"/>
    </source>
</evidence>
<dbReference type="GO" id="GO:0034204">
    <property type="term" value="P:lipid translocation"/>
    <property type="evidence" value="ECO:0007669"/>
    <property type="project" value="TreeGrafter"/>
</dbReference>
<gene>
    <name evidence="10" type="ORF">AFE02nite_09080</name>
</gene>
<organism evidence="10 11">
    <name type="scientific">Actinotalea fermentans</name>
    <dbReference type="NCBI Taxonomy" id="43671"/>
    <lineage>
        <taxon>Bacteria</taxon>
        <taxon>Bacillati</taxon>
        <taxon>Actinomycetota</taxon>
        <taxon>Actinomycetes</taxon>
        <taxon>Micrococcales</taxon>
        <taxon>Cellulomonadaceae</taxon>
        <taxon>Actinotalea</taxon>
    </lineage>
</organism>
<feature type="transmembrane region" description="Helical" evidence="9">
    <location>
        <begin position="500"/>
        <end position="520"/>
    </location>
</feature>
<feature type="transmembrane region" description="Helical" evidence="9">
    <location>
        <begin position="60"/>
        <end position="80"/>
    </location>
</feature>
<dbReference type="InterPro" id="IPR004268">
    <property type="entry name" value="MurJ"/>
</dbReference>
<dbReference type="PANTHER" id="PTHR47019">
    <property type="entry name" value="LIPID II FLIPPASE MURJ"/>
    <property type="match status" value="1"/>
</dbReference>
<reference evidence="10 11" key="1">
    <citation type="submission" date="2019-07" db="EMBL/GenBank/DDBJ databases">
        <title>Whole genome shotgun sequence of Actinotalea fermentans NBRC 105374.</title>
        <authorList>
            <person name="Hosoyama A."/>
            <person name="Uohara A."/>
            <person name="Ohji S."/>
            <person name="Ichikawa N."/>
        </authorList>
    </citation>
    <scope>NUCLEOTIDE SEQUENCE [LARGE SCALE GENOMIC DNA]</scope>
    <source>
        <strain evidence="10 11">NBRC 105374</strain>
    </source>
</reference>
<evidence type="ECO:0000256" key="4">
    <source>
        <dbReference type="ARBA" id="ARBA00022960"/>
    </source>
</evidence>
<feature type="transmembrane region" description="Helical" evidence="9">
    <location>
        <begin position="248"/>
        <end position="270"/>
    </location>
</feature>
<evidence type="ECO:0000256" key="3">
    <source>
        <dbReference type="ARBA" id="ARBA00022692"/>
    </source>
</evidence>
<dbReference type="PANTHER" id="PTHR47019:SF1">
    <property type="entry name" value="LIPID II FLIPPASE MURJ"/>
    <property type="match status" value="1"/>
</dbReference>
<evidence type="ECO:0008006" key="12">
    <source>
        <dbReference type="Google" id="ProtNLM"/>
    </source>
</evidence>
<keyword evidence="7 9" id="KW-0472">Membrane</keyword>
<dbReference type="PRINTS" id="PR01806">
    <property type="entry name" value="VIRFACTRMVIN"/>
</dbReference>
<dbReference type="GO" id="GO:0008360">
    <property type="term" value="P:regulation of cell shape"/>
    <property type="evidence" value="ECO:0007669"/>
    <property type="project" value="UniProtKB-KW"/>
</dbReference>
<evidence type="ECO:0000256" key="9">
    <source>
        <dbReference type="SAM" id="Phobius"/>
    </source>
</evidence>
<feature type="transmembrane region" description="Helical" evidence="9">
    <location>
        <begin position="92"/>
        <end position="111"/>
    </location>
</feature>
<dbReference type="AlphaFoldDB" id="A0A511YVD9"/>
<keyword evidence="3 9" id="KW-0812">Transmembrane</keyword>
<sequence>MNLRRTVGGLAGAAAMIALVNVASRVVGFARWLAQASEVGPTSLGDAYNSANALPNVLFEVIAGGALASVVVPLLAVPLARSLRRDVDTVASALLGWALAALVPLGGLVALTARPLVWAFMRGASEAEVAVAAQLLQMFALQIPLYGVGLVLTGVLQAHRRFFWPALAPLLNSLVVIGALLVFGSRVTDPAVEPTQVAGDALAVLGWGTTAGVAVMSLPLLVPVHRLGVRLRPTLRFPAGVASRARSLALAGIGALVAQQLSVVVTLALANRYGTDGTWPVVLYTQAVYVLPYAVLAFPLATAALPRLAEHAANGDAPAFAGLSARTTRAVLAASVLGAAVLAAVAPAVEAVFDAVVPGGADVSGMAAGLTWMAPGLLGFGLILHVSRALYVLHRGRAAVTATALGWVVVAGVAVLAVAALTGGDRDRIGTLAGLGVATTVGMTVAGVGLLVGLVRAAGVAAVAGVARTGAVAVSGGLVGAVVGRWVVEALTGDRWTTAVGAALVGALVVAASMAAGSAVGDRGLWAALRGGSDTGPEPEPQTGPGGGSDAESDTRPESRPGDVRPVG</sequence>
<dbReference type="RefSeq" id="WP_261765451.1">
    <property type="nucleotide sequence ID" value="NZ_BJYK01000001.1"/>
</dbReference>
<dbReference type="GO" id="GO:0009252">
    <property type="term" value="P:peptidoglycan biosynthetic process"/>
    <property type="evidence" value="ECO:0007669"/>
    <property type="project" value="UniProtKB-KW"/>
</dbReference>
<dbReference type="Pfam" id="PF03023">
    <property type="entry name" value="MurJ"/>
    <property type="match status" value="1"/>
</dbReference>
<feature type="transmembrane region" description="Helical" evidence="9">
    <location>
        <begin position="162"/>
        <end position="184"/>
    </location>
</feature>
<comment type="subcellular location">
    <subcellularLocation>
        <location evidence="1">Cell membrane</location>
        <topology evidence="1">Multi-pass membrane protein</topology>
    </subcellularLocation>
</comment>
<proteinExistence type="predicted"/>
<keyword evidence="11" id="KW-1185">Reference proteome</keyword>
<evidence type="ECO:0000313" key="11">
    <source>
        <dbReference type="Proteomes" id="UP000321484"/>
    </source>
</evidence>
<feature type="transmembrane region" description="Helical" evidence="9">
    <location>
        <begin position="330"/>
        <end position="353"/>
    </location>
</feature>
<keyword evidence="6 9" id="KW-1133">Transmembrane helix</keyword>
<keyword evidence="4" id="KW-0133">Cell shape</keyword>
<evidence type="ECO:0000256" key="5">
    <source>
        <dbReference type="ARBA" id="ARBA00022984"/>
    </source>
</evidence>
<feature type="transmembrane region" description="Helical" evidence="9">
    <location>
        <begin position="131"/>
        <end position="155"/>
    </location>
</feature>